<dbReference type="InterPro" id="IPR001451">
    <property type="entry name" value="Hexapep"/>
</dbReference>
<accession>A0ABV7YA13</accession>
<dbReference type="InterPro" id="IPR047324">
    <property type="entry name" value="LbH_gamma_CA-like"/>
</dbReference>
<dbReference type="PANTHER" id="PTHR13061">
    <property type="entry name" value="DYNACTIN SUBUNIT P25"/>
    <property type="match status" value="1"/>
</dbReference>
<dbReference type="PANTHER" id="PTHR13061:SF29">
    <property type="entry name" value="GAMMA CARBONIC ANHYDRASE-LIKE 1, MITOCHONDRIAL-RELATED"/>
    <property type="match status" value="1"/>
</dbReference>
<proteinExistence type="predicted"/>
<sequence>MDRPLILPVNGHTPSIAASAFVAPGAVVTGQLTLAEQSSVWFGVTIRADSAPISIGASTNVQDGSVLHADPGHPCHVGARVTIGHAAVVHGAVVEDDCLIAIGARVLNGAVIGAGSLVGAGAVVSEGALIPPGSLVLGVPGKVRRDVSDAERERMARGVANYVKLAETYRAALA</sequence>
<protein>
    <submittedName>
        <fullName evidence="1">Gamma carbonic anhydrase family protein</fullName>
    </submittedName>
</protein>
<dbReference type="Proteomes" id="UP001595699">
    <property type="component" value="Unassembled WGS sequence"/>
</dbReference>
<evidence type="ECO:0000313" key="1">
    <source>
        <dbReference type="EMBL" id="MFC3762151.1"/>
    </source>
</evidence>
<dbReference type="RefSeq" id="WP_307782574.1">
    <property type="nucleotide sequence ID" value="NZ_JAFBCM010000001.1"/>
</dbReference>
<dbReference type="EMBL" id="JBHRZH010000012">
    <property type="protein sequence ID" value="MFC3762151.1"/>
    <property type="molecule type" value="Genomic_DNA"/>
</dbReference>
<dbReference type="Pfam" id="PF00132">
    <property type="entry name" value="Hexapep"/>
    <property type="match status" value="1"/>
</dbReference>
<organism evidence="1 2">
    <name type="scientific">Tenggerimyces flavus</name>
    <dbReference type="NCBI Taxonomy" id="1708749"/>
    <lineage>
        <taxon>Bacteria</taxon>
        <taxon>Bacillati</taxon>
        <taxon>Actinomycetota</taxon>
        <taxon>Actinomycetes</taxon>
        <taxon>Propionibacteriales</taxon>
        <taxon>Nocardioidaceae</taxon>
        <taxon>Tenggerimyces</taxon>
    </lineage>
</organism>
<dbReference type="InterPro" id="IPR050484">
    <property type="entry name" value="Transf_Hexapept/Carb_Anhydrase"/>
</dbReference>
<evidence type="ECO:0000313" key="2">
    <source>
        <dbReference type="Proteomes" id="UP001595699"/>
    </source>
</evidence>
<reference evidence="2" key="1">
    <citation type="journal article" date="2019" name="Int. J. Syst. Evol. Microbiol.">
        <title>The Global Catalogue of Microorganisms (GCM) 10K type strain sequencing project: providing services to taxonomists for standard genome sequencing and annotation.</title>
        <authorList>
            <consortium name="The Broad Institute Genomics Platform"/>
            <consortium name="The Broad Institute Genome Sequencing Center for Infectious Disease"/>
            <person name="Wu L."/>
            <person name="Ma J."/>
        </authorList>
    </citation>
    <scope>NUCLEOTIDE SEQUENCE [LARGE SCALE GENOMIC DNA]</scope>
    <source>
        <strain evidence="2">CGMCC 4.7241</strain>
    </source>
</reference>
<dbReference type="Gene3D" id="2.160.10.10">
    <property type="entry name" value="Hexapeptide repeat proteins"/>
    <property type="match status" value="1"/>
</dbReference>
<name>A0ABV7YA13_9ACTN</name>
<keyword evidence="2" id="KW-1185">Reference proteome</keyword>
<dbReference type="InterPro" id="IPR011004">
    <property type="entry name" value="Trimer_LpxA-like_sf"/>
</dbReference>
<dbReference type="CDD" id="cd04645">
    <property type="entry name" value="LbH_gamma_CA_like"/>
    <property type="match status" value="1"/>
</dbReference>
<comment type="caution">
    <text evidence="1">The sequence shown here is derived from an EMBL/GenBank/DDBJ whole genome shotgun (WGS) entry which is preliminary data.</text>
</comment>
<dbReference type="SUPFAM" id="SSF51161">
    <property type="entry name" value="Trimeric LpxA-like enzymes"/>
    <property type="match status" value="1"/>
</dbReference>
<gene>
    <name evidence="1" type="ORF">ACFOUW_15020</name>
</gene>